<evidence type="ECO:0008006" key="4">
    <source>
        <dbReference type="Google" id="ProtNLM"/>
    </source>
</evidence>
<organism evidence="2 3">
    <name type="scientific">Paenibacillus vulneris</name>
    <dbReference type="NCBI Taxonomy" id="1133364"/>
    <lineage>
        <taxon>Bacteria</taxon>
        <taxon>Bacillati</taxon>
        <taxon>Bacillota</taxon>
        <taxon>Bacilli</taxon>
        <taxon>Bacillales</taxon>
        <taxon>Paenibacillaceae</taxon>
        <taxon>Paenibacillus</taxon>
    </lineage>
</organism>
<dbReference type="RefSeq" id="WP_345586950.1">
    <property type="nucleotide sequence ID" value="NZ_BAABJG010000006.1"/>
</dbReference>
<feature type="chain" id="PRO_5046558281" description="SH3b domain-containing protein" evidence="1">
    <location>
        <begin position="28"/>
        <end position="383"/>
    </location>
</feature>
<name>A0ABW3UHI7_9BACL</name>
<gene>
    <name evidence="2" type="ORF">ACFQ4B_08760</name>
</gene>
<evidence type="ECO:0000313" key="3">
    <source>
        <dbReference type="Proteomes" id="UP001597180"/>
    </source>
</evidence>
<keyword evidence="3" id="KW-1185">Reference proteome</keyword>
<protein>
    <recommendedName>
        <fullName evidence="4">SH3b domain-containing protein</fullName>
    </recommendedName>
</protein>
<dbReference type="Proteomes" id="UP001597180">
    <property type="component" value="Unassembled WGS sequence"/>
</dbReference>
<proteinExistence type="predicted"/>
<accession>A0ABW3UHI7</accession>
<feature type="signal peptide" evidence="1">
    <location>
        <begin position="1"/>
        <end position="27"/>
    </location>
</feature>
<evidence type="ECO:0000256" key="1">
    <source>
        <dbReference type="SAM" id="SignalP"/>
    </source>
</evidence>
<evidence type="ECO:0000313" key="2">
    <source>
        <dbReference type="EMBL" id="MFD1220208.1"/>
    </source>
</evidence>
<sequence>MSVKRKGRIIGLGMFLISLSFAMQAHANLPVSRLVILKDSPMYNNSLSGEPAGIVSGPQQVNVKETLPKTDEGDIEWFLVETWLGDKWIPASDKVATGSYETLDRDITLVQDTRLYDLQQSFEPTEQMLPPQKVRVLGRFTTFNYKAHNVTSVGLSQHTWYRIETSYGSKWIAEPFIPENVKAASVSFDAVLAEPAAVFPYPTQLKEQQETLPAGTVHVKGLWGPGNRPLDQSVWLNISLPQGDRWLLWKRDIPLKATLLTETRLFTEPYDKAAEIGWLPPGTYDITANSGEWSCIETGTGRVWLRTARAPLEKPHDVQTVTDLIELTDQTITYRFPIKDEVKHPAGYYAPQKVTSSGKWISGTGEIWYRFDGADGEEWVQIS</sequence>
<comment type="caution">
    <text evidence="2">The sequence shown here is derived from an EMBL/GenBank/DDBJ whole genome shotgun (WGS) entry which is preliminary data.</text>
</comment>
<reference evidence="3" key="1">
    <citation type="journal article" date="2019" name="Int. J. Syst. Evol. Microbiol.">
        <title>The Global Catalogue of Microorganisms (GCM) 10K type strain sequencing project: providing services to taxonomists for standard genome sequencing and annotation.</title>
        <authorList>
            <consortium name="The Broad Institute Genomics Platform"/>
            <consortium name="The Broad Institute Genome Sequencing Center for Infectious Disease"/>
            <person name="Wu L."/>
            <person name="Ma J."/>
        </authorList>
    </citation>
    <scope>NUCLEOTIDE SEQUENCE [LARGE SCALE GENOMIC DNA]</scope>
    <source>
        <strain evidence="3">CCUG 53270</strain>
    </source>
</reference>
<dbReference type="EMBL" id="JBHTLU010000013">
    <property type="protein sequence ID" value="MFD1220208.1"/>
    <property type="molecule type" value="Genomic_DNA"/>
</dbReference>
<keyword evidence="1" id="KW-0732">Signal</keyword>